<dbReference type="CDD" id="cd16656">
    <property type="entry name" value="RING-Ubox_PRP19"/>
    <property type="match status" value="1"/>
</dbReference>
<dbReference type="EC" id="2.3.2.27" evidence="3"/>
<sequence length="89" mass="10283">MPPNWAYYGRFWSIPNNPPQTQRRAIIPSLSKSSNVHMKISNEVPEHPCLSPVSNHVYERRLIEKYIAENGTDPVNNQPLSEEQLLDIK</sequence>
<keyword evidence="3" id="KW-0833">Ubl conjugation pathway</keyword>
<dbReference type="Pfam" id="PF04564">
    <property type="entry name" value="U-box"/>
    <property type="match status" value="1"/>
</dbReference>
<dbReference type="PANTHER" id="PTHR43995">
    <property type="entry name" value="PRE-MRNA-PROCESSING FACTOR 19"/>
    <property type="match status" value="1"/>
</dbReference>
<dbReference type="GO" id="GO:0006281">
    <property type="term" value="P:DNA repair"/>
    <property type="evidence" value="ECO:0007669"/>
    <property type="project" value="UniProtKB-KW"/>
</dbReference>
<dbReference type="GO" id="GO:0000398">
    <property type="term" value="P:mRNA splicing, via spliceosome"/>
    <property type="evidence" value="ECO:0007669"/>
    <property type="project" value="InterPro"/>
</dbReference>
<dbReference type="EMBL" id="AZIM01001902">
    <property type="protein sequence ID" value="ETE65397.1"/>
    <property type="molecule type" value="Genomic_DNA"/>
</dbReference>
<comment type="subcellular location">
    <subcellularLocation>
        <location evidence="1 3">Nucleus</location>
    </subcellularLocation>
</comment>
<proteinExistence type="inferred from homology"/>
<dbReference type="GO" id="GO:0071006">
    <property type="term" value="C:U2-type catalytic step 1 spliceosome"/>
    <property type="evidence" value="ECO:0007669"/>
    <property type="project" value="TreeGrafter"/>
</dbReference>
<comment type="pathway">
    <text evidence="3">Protein modification; protein ubiquitination.</text>
</comment>
<keyword evidence="3" id="KW-0808">Transferase</keyword>
<dbReference type="AlphaFoldDB" id="V8NV14"/>
<dbReference type="GO" id="GO:0000974">
    <property type="term" value="C:Prp19 complex"/>
    <property type="evidence" value="ECO:0007669"/>
    <property type="project" value="UniProtKB-UniRule"/>
</dbReference>
<feature type="non-terminal residue" evidence="5">
    <location>
        <position position="1"/>
    </location>
</feature>
<dbReference type="Proteomes" id="UP000018936">
    <property type="component" value="Unassembled WGS sequence"/>
</dbReference>
<dbReference type="SMART" id="SM00504">
    <property type="entry name" value="Ubox"/>
    <property type="match status" value="1"/>
</dbReference>
<dbReference type="GO" id="GO:0070534">
    <property type="term" value="P:protein K63-linked ubiquitination"/>
    <property type="evidence" value="ECO:0007669"/>
    <property type="project" value="UniProtKB-UniRule"/>
</dbReference>
<dbReference type="GO" id="GO:0005737">
    <property type="term" value="C:cytoplasm"/>
    <property type="evidence" value="ECO:0007669"/>
    <property type="project" value="TreeGrafter"/>
</dbReference>
<dbReference type="PROSITE" id="PS51698">
    <property type="entry name" value="U_BOX"/>
    <property type="match status" value="1"/>
</dbReference>
<dbReference type="SUPFAM" id="SSF57850">
    <property type="entry name" value="RING/U-box"/>
    <property type="match status" value="1"/>
</dbReference>
<keyword evidence="3" id="KW-0747">Spliceosome</keyword>
<dbReference type="UniPathway" id="UPA00143"/>
<dbReference type="PANTHER" id="PTHR43995:SF1">
    <property type="entry name" value="PRE-MRNA-PROCESSING FACTOR 19"/>
    <property type="match status" value="1"/>
</dbReference>
<comment type="subunit">
    <text evidence="3">Homotetramer.</text>
</comment>
<evidence type="ECO:0000256" key="3">
    <source>
        <dbReference type="RuleBase" id="RU367101"/>
    </source>
</evidence>
<keyword evidence="2 3" id="KW-0539">Nucleus</keyword>
<dbReference type="GO" id="GO:0061630">
    <property type="term" value="F:ubiquitin protein ligase activity"/>
    <property type="evidence" value="ECO:0007669"/>
    <property type="project" value="UniProtKB-UniRule"/>
</dbReference>
<dbReference type="InterPro" id="IPR055340">
    <property type="entry name" value="RING-Ubox_PRP19"/>
</dbReference>
<gene>
    <name evidence="5" type="ORF">L345_08829</name>
</gene>
<comment type="caution">
    <text evidence="5">The sequence shown here is derived from an EMBL/GenBank/DDBJ whole genome shotgun (WGS) entry which is preliminary data.</text>
</comment>
<comment type="catalytic activity">
    <reaction evidence="3">
        <text>S-ubiquitinyl-[E2 ubiquitin-conjugating enzyme]-L-cysteine + [acceptor protein]-L-lysine = [E2 ubiquitin-conjugating enzyme]-L-cysteine + N(6)-ubiquitinyl-[acceptor protein]-L-lysine.</text>
        <dbReference type="EC" id="2.3.2.27"/>
    </reaction>
</comment>
<reference evidence="5 6" key="1">
    <citation type="journal article" date="2013" name="Proc. Natl. Acad. Sci. U.S.A.">
        <title>The king cobra genome reveals dynamic gene evolution and adaptation in the snake venom system.</title>
        <authorList>
            <person name="Vonk F.J."/>
            <person name="Casewell N.R."/>
            <person name="Henkel C.V."/>
            <person name="Heimberg A.M."/>
            <person name="Jansen H.J."/>
            <person name="McCleary R.J."/>
            <person name="Kerkkamp H.M."/>
            <person name="Vos R.A."/>
            <person name="Guerreiro I."/>
            <person name="Calvete J.J."/>
            <person name="Wuster W."/>
            <person name="Woods A.E."/>
            <person name="Logan J.M."/>
            <person name="Harrison R.A."/>
            <person name="Castoe T.A."/>
            <person name="de Koning A.P."/>
            <person name="Pollock D.D."/>
            <person name="Yandell M."/>
            <person name="Calderon D."/>
            <person name="Renjifo C."/>
            <person name="Currier R.B."/>
            <person name="Salgado D."/>
            <person name="Pla D."/>
            <person name="Sanz L."/>
            <person name="Hyder A.S."/>
            <person name="Ribeiro J.M."/>
            <person name="Arntzen J.W."/>
            <person name="van den Thillart G.E."/>
            <person name="Boetzer M."/>
            <person name="Pirovano W."/>
            <person name="Dirks R.P."/>
            <person name="Spaink H.P."/>
            <person name="Duboule D."/>
            <person name="McGlinn E."/>
            <person name="Kini R.M."/>
            <person name="Richardson M.K."/>
        </authorList>
    </citation>
    <scope>NUCLEOTIDE SEQUENCE</scope>
    <source>
        <tissue evidence="5">Blood</tissue>
    </source>
</reference>
<protein>
    <recommendedName>
        <fullName evidence="3">Pre-mRNA-processing factor 19</fullName>
        <ecNumber evidence="3">2.3.2.27</ecNumber>
    </recommendedName>
</protein>
<evidence type="ECO:0000313" key="6">
    <source>
        <dbReference type="Proteomes" id="UP000018936"/>
    </source>
</evidence>
<dbReference type="InterPro" id="IPR003613">
    <property type="entry name" value="Ubox_domain"/>
</dbReference>
<organism evidence="5 6">
    <name type="scientific">Ophiophagus hannah</name>
    <name type="common">King cobra</name>
    <name type="synonym">Naja hannah</name>
    <dbReference type="NCBI Taxonomy" id="8665"/>
    <lineage>
        <taxon>Eukaryota</taxon>
        <taxon>Metazoa</taxon>
        <taxon>Chordata</taxon>
        <taxon>Craniata</taxon>
        <taxon>Vertebrata</taxon>
        <taxon>Euteleostomi</taxon>
        <taxon>Lepidosauria</taxon>
        <taxon>Squamata</taxon>
        <taxon>Bifurcata</taxon>
        <taxon>Unidentata</taxon>
        <taxon>Episquamata</taxon>
        <taxon>Toxicofera</taxon>
        <taxon>Serpentes</taxon>
        <taxon>Colubroidea</taxon>
        <taxon>Elapidae</taxon>
        <taxon>Elapinae</taxon>
        <taxon>Ophiophagus</taxon>
    </lineage>
</organism>
<comment type="similarity">
    <text evidence="3">Belongs to the WD repeat PRP19 family.</text>
</comment>
<accession>V8NV14</accession>
<evidence type="ECO:0000256" key="1">
    <source>
        <dbReference type="ARBA" id="ARBA00004123"/>
    </source>
</evidence>
<evidence type="ECO:0000259" key="4">
    <source>
        <dbReference type="PROSITE" id="PS51698"/>
    </source>
</evidence>
<dbReference type="FunFam" id="3.30.40.10:FF:000027">
    <property type="entry name" value="Pre-mRNA-processing factor 19, putative"/>
    <property type="match status" value="1"/>
</dbReference>
<evidence type="ECO:0000256" key="2">
    <source>
        <dbReference type="ARBA" id="ARBA00023242"/>
    </source>
</evidence>
<dbReference type="InterPro" id="IPR038959">
    <property type="entry name" value="Prp19"/>
</dbReference>
<keyword evidence="3" id="KW-0508">mRNA splicing</keyword>
<name>V8NV14_OPHHA</name>
<comment type="function">
    <text evidence="3">Ubiquitin-protein ligase which is mainly involved pre-mRNA splicing and DNA repair. Required for pre-mRNA splicing as component of the spliceosome.</text>
</comment>
<dbReference type="OrthoDB" id="687049at2759"/>
<keyword evidence="3" id="KW-0507">mRNA processing</keyword>
<dbReference type="Gene3D" id="3.30.40.10">
    <property type="entry name" value="Zinc/RING finger domain, C3HC4 (zinc finger)"/>
    <property type="match status" value="1"/>
</dbReference>
<feature type="domain" description="U-box" evidence="4">
    <location>
        <begin position="40"/>
        <end position="89"/>
    </location>
</feature>
<dbReference type="InterPro" id="IPR013083">
    <property type="entry name" value="Znf_RING/FYVE/PHD"/>
</dbReference>
<keyword evidence="3" id="KW-0234">DNA repair</keyword>
<feature type="non-terminal residue" evidence="5">
    <location>
        <position position="89"/>
    </location>
</feature>
<evidence type="ECO:0000313" key="5">
    <source>
        <dbReference type="EMBL" id="ETE65397.1"/>
    </source>
</evidence>
<keyword evidence="6" id="KW-1185">Reference proteome</keyword>
<keyword evidence="3" id="KW-0227">DNA damage</keyword>